<dbReference type="EMBL" id="AWGH01000023">
    <property type="protein sequence ID" value="ODN89141.1"/>
    <property type="molecule type" value="Genomic_DNA"/>
</dbReference>
<keyword evidence="2" id="KW-1185">Reference proteome</keyword>
<dbReference type="Proteomes" id="UP000094819">
    <property type="component" value="Unassembled WGS sequence"/>
</dbReference>
<comment type="caution">
    <text evidence="1">The sequence shown here is derived from an EMBL/GenBank/DDBJ whole genome shotgun (WGS) entry which is preliminary data.</text>
</comment>
<accession>A0A1E3IN63</accession>
<dbReference type="AlphaFoldDB" id="A0A1E3IN63"/>
<sequence>MRFTNRPTGEPRERWGKWPWAVMMWRDGKHVMKELAGQVRDGLGVKWEVAEHWARDADTVGLKVILASPNPVVAFHAANMLHQLVALPSTIPESPNIPSSKTTNSTPTSYSHLATLPSMNGPAAAYATAHDNLLFNIVQVAQWYTGQVVTTDGVVRLVIPPVSLDKVDQAQKRRLDSEIPAFSVAGKKGLAIIRHIRSTIKHDETRRVIVKQNQLFNRLLGFIIIFVGIQPQRRQKGGHIEYEIEWLRSFIVLGDLSGPCRDMGDIFFVASTRCSATEHVPG</sequence>
<evidence type="ECO:0000313" key="2">
    <source>
        <dbReference type="Proteomes" id="UP000094819"/>
    </source>
</evidence>
<dbReference type="OrthoDB" id="26387at2759"/>
<proteinExistence type="predicted"/>
<reference evidence="1 2" key="1">
    <citation type="submission" date="2016-06" db="EMBL/GenBank/DDBJ databases">
        <title>Evolution of pathogenesis and genome organization in the Tremellales.</title>
        <authorList>
            <person name="Cuomo C."/>
            <person name="Litvintseva A."/>
            <person name="Heitman J."/>
            <person name="Chen Y."/>
            <person name="Sun S."/>
            <person name="Springer D."/>
            <person name="Dromer F."/>
            <person name="Young S."/>
            <person name="Zeng Q."/>
            <person name="Chapman S."/>
            <person name="Gujja S."/>
            <person name="Saif S."/>
            <person name="Birren B."/>
        </authorList>
    </citation>
    <scope>NUCLEOTIDE SEQUENCE [LARGE SCALE GENOMIC DNA]</scope>
    <source>
        <strain evidence="1 2">CBS 7118</strain>
    </source>
</reference>
<gene>
    <name evidence="1" type="ORF">L198_06460</name>
</gene>
<protein>
    <submittedName>
        <fullName evidence="1">Uncharacterized protein</fullName>
    </submittedName>
</protein>
<dbReference type="RefSeq" id="XP_019029426.1">
    <property type="nucleotide sequence ID" value="XM_019178519.1"/>
</dbReference>
<name>A0A1E3IN63_9TREE</name>
<evidence type="ECO:0000313" key="1">
    <source>
        <dbReference type="EMBL" id="ODN89141.1"/>
    </source>
</evidence>
<dbReference type="GeneID" id="30195672"/>
<organism evidence="1 2">
    <name type="scientific">Cryptococcus wingfieldii CBS 7118</name>
    <dbReference type="NCBI Taxonomy" id="1295528"/>
    <lineage>
        <taxon>Eukaryota</taxon>
        <taxon>Fungi</taxon>
        <taxon>Dikarya</taxon>
        <taxon>Basidiomycota</taxon>
        <taxon>Agaricomycotina</taxon>
        <taxon>Tremellomycetes</taxon>
        <taxon>Tremellales</taxon>
        <taxon>Cryptococcaceae</taxon>
        <taxon>Cryptococcus</taxon>
    </lineage>
</organism>